<keyword evidence="2" id="KW-1185">Reference proteome</keyword>
<dbReference type="EMBL" id="BROD01000001">
    <property type="protein sequence ID" value="GKX67676.1"/>
    <property type="molecule type" value="Genomic_DNA"/>
</dbReference>
<proteinExistence type="predicted"/>
<reference evidence="1" key="1">
    <citation type="journal article" date="2025" name="Int. J. Syst. Evol. Microbiol.">
        <title>Inconstantimicrobium mannanitabidum sp. nov., a novel member of the family Clostridiaceae isolated from anoxic soil under the treatment of reductive soil disinfestation.</title>
        <authorList>
            <person name="Ueki A."/>
            <person name="Tonouchi A."/>
            <person name="Honma S."/>
            <person name="Kaku N."/>
            <person name="Ueki K."/>
        </authorList>
    </citation>
    <scope>NUCLEOTIDE SEQUENCE</scope>
    <source>
        <strain evidence="1">TW13</strain>
    </source>
</reference>
<evidence type="ECO:0000313" key="2">
    <source>
        <dbReference type="Proteomes" id="UP001058074"/>
    </source>
</evidence>
<comment type="caution">
    <text evidence="1">The sequence shown here is derived from an EMBL/GenBank/DDBJ whole genome shotgun (WGS) entry which is preliminary data.</text>
</comment>
<dbReference type="Proteomes" id="UP001058074">
    <property type="component" value="Unassembled WGS sequence"/>
</dbReference>
<name>A0ACB5REY9_9CLOT</name>
<evidence type="ECO:0000313" key="1">
    <source>
        <dbReference type="EMBL" id="GKX67676.1"/>
    </source>
</evidence>
<gene>
    <name evidence="1" type="ORF">rsdtw13_29340</name>
</gene>
<accession>A0ACB5REY9</accession>
<organism evidence="1 2">
    <name type="scientific">Inconstantimicrobium mannanitabidum</name>
    <dbReference type="NCBI Taxonomy" id="1604901"/>
    <lineage>
        <taxon>Bacteria</taxon>
        <taxon>Bacillati</taxon>
        <taxon>Bacillota</taxon>
        <taxon>Clostridia</taxon>
        <taxon>Eubacteriales</taxon>
        <taxon>Clostridiaceae</taxon>
        <taxon>Inconstantimicrobium</taxon>
    </lineage>
</organism>
<protein>
    <submittedName>
        <fullName evidence="1">Uncharacterized protein</fullName>
    </submittedName>
</protein>
<sequence>MSTEMKVRDKIIDLGDNITIVYQEPEVFSKYHVVYYGHKYSDYYFRNSPNELLKKAKYIDSGYLIYKENKIVGGVFIKPNFMTDLFVVPPYNDYEYLADKLLKYLKTISNKDEKILLQEIIEEYLPFYKSKNCEITESGFWMIRTTEEINPIIPEKYEVRDIVDEYKYEMAEVIMAAYRANPAMKSVESKKFYVEHVESAMQYIKDNSTLYNSSKVMFYKPANEIVGLCLHMEFEGLPLIMSFAVRPDHQGKGVGSYLLKNSISCSSAKYPATRLYVINGNPAIEIYEHMGFIRNKSINDMHLKSFL</sequence>